<dbReference type="RefSeq" id="WP_238898193.1">
    <property type="nucleotide sequence ID" value="NZ_JAKOGG010000020.1"/>
</dbReference>
<name>A0ABT2FPV4_9GAMM</name>
<keyword evidence="2" id="KW-1185">Reference proteome</keyword>
<evidence type="ECO:0000313" key="1">
    <source>
        <dbReference type="EMBL" id="MCS4558374.1"/>
    </source>
</evidence>
<proteinExistence type="predicted"/>
<reference evidence="2" key="1">
    <citation type="submission" date="2023-07" db="EMBL/GenBank/DDBJ databases">
        <title>Shewanella mangrovi sp. nov., an acetaldehyde- degrading bacterium isolated from mangrove sediment.</title>
        <authorList>
            <person name="Liu Y."/>
        </authorList>
    </citation>
    <scope>NUCLEOTIDE SEQUENCE [LARGE SCALE GENOMIC DNA]</scope>
    <source>
        <strain evidence="2">C32</strain>
    </source>
</reference>
<dbReference type="Proteomes" id="UP001201549">
    <property type="component" value="Unassembled WGS sequence"/>
</dbReference>
<dbReference type="EMBL" id="JAKOGG010000020">
    <property type="protein sequence ID" value="MCS4558374.1"/>
    <property type="molecule type" value="Genomic_DNA"/>
</dbReference>
<organism evidence="1 2">
    <name type="scientific">Shewanella electrica</name>
    <dbReference type="NCBI Taxonomy" id="515560"/>
    <lineage>
        <taxon>Bacteria</taxon>
        <taxon>Pseudomonadati</taxon>
        <taxon>Pseudomonadota</taxon>
        <taxon>Gammaproteobacteria</taxon>
        <taxon>Alteromonadales</taxon>
        <taxon>Shewanellaceae</taxon>
        <taxon>Shewanella</taxon>
    </lineage>
</organism>
<gene>
    <name evidence="1" type="ORF">L9G74_18205</name>
</gene>
<evidence type="ECO:0000313" key="2">
    <source>
        <dbReference type="Proteomes" id="UP001201549"/>
    </source>
</evidence>
<accession>A0ABT2FPV4</accession>
<comment type="caution">
    <text evidence="1">The sequence shown here is derived from an EMBL/GenBank/DDBJ whole genome shotgun (WGS) entry which is preliminary data.</text>
</comment>
<protein>
    <submittedName>
        <fullName evidence="1">Uncharacterized protein</fullName>
    </submittedName>
</protein>
<sequence length="50" mass="5240">MPAYRYAAKTAITMTINATAARSAGMLTISGIRDAEVKALAAELDLIELA</sequence>